<evidence type="ECO:0000256" key="2">
    <source>
        <dbReference type="SAM" id="Phobius"/>
    </source>
</evidence>
<name>A0A830HBU6_9CHLO</name>
<keyword evidence="4" id="KW-1185">Reference proteome</keyword>
<keyword evidence="2" id="KW-0472">Membrane</keyword>
<protein>
    <submittedName>
        <fullName evidence="3">Uncharacterized protein</fullName>
    </submittedName>
</protein>
<organism evidence="3 4">
    <name type="scientific">Pycnococcus provasolii</name>
    <dbReference type="NCBI Taxonomy" id="41880"/>
    <lineage>
        <taxon>Eukaryota</taxon>
        <taxon>Viridiplantae</taxon>
        <taxon>Chlorophyta</taxon>
        <taxon>Pseudoscourfieldiophyceae</taxon>
        <taxon>Pseudoscourfieldiales</taxon>
        <taxon>Pycnococcaceae</taxon>
        <taxon>Pycnococcus</taxon>
    </lineage>
</organism>
<feature type="compositionally biased region" description="Basic and acidic residues" evidence="1">
    <location>
        <begin position="55"/>
        <end position="64"/>
    </location>
</feature>
<evidence type="ECO:0000256" key="1">
    <source>
        <dbReference type="SAM" id="MobiDB-lite"/>
    </source>
</evidence>
<feature type="transmembrane region" description="Helical" evidence="2">
    <location>
        <begin position="7"/>
        <end position="27"/>
    </location>
</feature>
<dbReference type="Proteomes" id="UP000660262">
    <property type="component" value="Unassembled WGS sequence"/>
</dbReference>
<dbReference type="AlphaFoldDB" id="A0A830HBU6"/>
<gene>
    <name evidence="3" type="ORF">PPROV_000181600</name>
</gene>
<feature type="compositionally biased region" description="Basic and acidic residues" evidence="1">
    <location>
        <begin position="83"/>
        <end position="106"/>
    </location>
</feature>
<evidence type="ECO:0000313" key="4">
    <source>
        <dbReference type="Proteomes" id="UP000660262"/>
    </source>
</evidence>
<sequence>MAASSKTSYLVPMLAIGGAAVVGAYYVQQQQQQQQSSTADSAGIPKKAPSKKMKSKTDLWDKGKGLHGARSKSFNKTVGFYDNPEHTKNKPDKTVWDMKVQSDKARQPNTPNPAPTMGGGGSGAA</sequence>
<dbReference type="EMBL" id="BNJQ01000004">
    <property type="protein sequence ID" value="GHP03061.1"/>
    <property type="molecule type" value="Genomic_DNA"/>
</dbReference>
<accession>A0A830HBU6</accession>
<evidence type="ECO:0000313" key="3">
    <source>
        <dbReference type="EMBL" id="GHP03061.1"/>
    </source>
</evidence>
<feature type="region of interest" description="Disordered" evidence="1">
    <location>
        <begin position="28"/>
        <end position="125"/>
    </location>
</feature>
<keyword evidence="2" id="KW-1133">Transmembrane helix</keyword>
<comment type="caution">
    <text evidence="3">The sequence shown here is derived from an EMBL/GenBank/DDBJ whole genome shotgun (WGS) entry which is preliminary data.</text>
</comment>
<proteinExistence type="predicted"/>
<keyword evidence="2" id="KW-0812">Transmembrane</keyword>
<reference evidence="3" key="1">
    <citation type="submission" date="2020-10" db="EMBL/GenBank/DDBJ databases">
        <title>Unveiling of a novel bifunctional photoreceptor, Dualchrome1, isolated from a cosmopolitan green alga.</title>
        <authorList>
            <person name="Suzuki S."/>
            <person name="Kawachi M."/>
        </authorList>
    </citation>
    <scope>NUCLEOTIDE SEQUENCE</scope>
    <source>
        <strain evidence="3">NIES 2893</strain>
    </source>
</reference>